<dbReference type="KEGG" id="ptm:GSPATT00013016001"/>
<reference evidence="1 2" key="1">
    <citation type="journal article" date="2006" name="Nature">
        <title>Global trends of whole-genome duplications revealed by the ciliate Paramecium tetraurelia.</title>
        <authorList>
            <consortium name="Genoscope"/>
            <person name="Aury J.-M."/>
            <person name="Jaillon O."/>
            <person name="Duret L."/>
            <person name="Noel B."/>
            <person name="Jubin C."/>
            <person name="Porcel B.M."/>
            <person name="Segurens B."/>
            <person name="Daubin V."/>
            <person name="Anthouard V."/>
            <person name="Aiach N."/>
            <person name="Arnaiz O."/>
            <person name="Billaut A."/>
            <person name="Beisson J."/>
            <person name="Blanc I."/>
            <person name="Bouhouche K."/>
            <person name="Camara F."/>
            <person name="Duharcourt S."/>
            <person name="Guigo R."/>
            <person name="Gogendeau D."/>
            <person name="Katinka M."/>
            <person name="Keller A.-M."/>
            <person name="Kissmehl R."/>
            <person name="Klotz C."/>
            <person name="Koll F."/>
            <person name="Le Moue A."/>
            <person name="Lepere C."/>
            <person name="Malinsky S."/>
            <person name="Nowacki M."/>
            <person name="Nowak J.K."/>
            <person name="Plattner H."/>
            <person name="Poulain J."/>
            <person name="Ruiz F."/>
            <person name="Serrano V."/>
            <person name="Zagulski M."/>
            <person name="Dessen P."/>
            <person name="Betermier M."/>
            <person name="Weissenbach J."/>
            <person name="Scarpelli C."/>
            <person name="Schachter V."/>
            <person name="Sperling L."/>
            <person name="Meyer E."/>
            <person name="Cohen J."/>
            <person name="Wincker P."/>
        </authorList>
    </citation>
    <scope>NUCLEOTIDE SEQUENCE [LARGE SCALE GENOMIC DNA]</scope>
    <source>
        <strain evidence="1 2">Stock d4-2</strain>
    </source>
</reference>
<organism evidence="1 2">
    <name type="scientific">Paramecium tetraurelia</name>
    <dbReference type="NCBI Taxonomy" id="5888"/>
    <lineage>
        <taxon>Eukaryota</taxon>
        <taxon>Sar</taxon>
        <taxon>Alveolata</taxon>
        <taxon>Ciliophora</taxon>
        <taxon>Intramacronucleata</taxon>
        <taxon>Oligohymenophorea</taxon>
        <taxon>Peniculida</taxon>
        <taxon>Parameciidae</taxon>
        <taxon>Paramecium</taxon>
    </lineage>
</organism>
<dbReference type="HOGENOM" id="CLU_2594959_0_0_1"/>
<sequence length="80" mass="9522">MFNQLLIMISHNLQLLMYIEQVEREELVNKGRPQLFTLAIVLKVSGCLVPEWLFQLPIAKMQLKKKRELFPVKRENIEDQ</sequence>
<dbReference type="RefSeq" id="XP_001444928.1">
    <property type="nucleotide sequence ID" value="XM_001444891.1"/>
</dbReference>
<evidence type="ECO:0000313" key="1">
    <source>
        <dbReference type="EMBL" id="CAK77531.1"/>
    </source>
</evidence>
<dbReference type="Proteomes" id="UP000000600">
    <property type="component" value="Unassembled WGS sequence"/>
</dbReference>
<dbReference type="EMBL" id="CT868274">
    <property type="protein sequence ID" value="CAK77531.1"/>
    <property type="molecule type" value="Genomic_DNA"/>
</dbReference>
<dbReference type="AlphaFoldDB" id="A0D3B4"/>
<evidence type="ECO:0000313" key="2">
    <source>
        <dbReference type="Proteomes" id="UP000000600"/>
    </source>
</evidence>
<dbReference type="InParanoid" id="A0D3B4"/>
<dbReference type="GeneID" id="5030713"/>
<gene>
    <name evidence="1" type="ORF">GSPATT00013016001</name>
</gene>
<protein>
    <submittedName>
        <fullName evidence="1">Uncharacterized protein</fullName>
    </submittedName>
</protein>
<proteinExistence type="predicted"/>
<name>A0D3B4_PARTE</name>
<keyword evidence="2" id="KW-1185">Reference proteome</keyword>
<accession>A0D3B4</accession>